<dbReference type="OMA" id="PHKCLLP"/>
<evidence type="ECO:0000256" key="3">
    <source>
        <dbReference type="ARBA" id="ARBA00022664"/>
    </source>
</evidence>
<evidence type="ECO:0000256" key="7">
    <source>
        <dbReference type="PIRNR" id="PIRNR038038"/>
    </source>
</evidence>
<dbReference type="GO" id="GO:0000245">
    <property type="term" value="P:spliceosomal complex assembly"/>
    <property type="evidence" value="ECO:0007669"/>
    <property type="project" value="UniProtKB-UniRule"/>
</dbReference>
<accession>A0A6J1L1D7</accession>
<dbReference type="Pfam" id="PF04938">
    <property type="entry name" value="SIP1"/>
    <property type="match status" value="1"/>
</dbReference>
<dbReference type="Gene3D" id="1.20.58.1070">
    <property type="match status" value="1"/>
</dbReference>
<keyword evidence="9" id="KW-1185">Reference proteome</keyword>
<evidence type="ECO:0000256" key="4">
    <source>
        <dbReference type="ARBA" id="ARBA00023187"/>
    </source>
</evidence>
<comment type="subcellular location">
    <subcellularLocation>
        <location evidence="1">Cytoplasm</location>
    </subcellularLocation>
</comment>
<protein>
    <recommendedName>
        <fullName evidence="6 7">Gem-associated protein 2</fullName>
    </recommendedName>
</protein>
<keyword evidence="4 7" id="KW-0508">mRNA splicing</keyword>
<reference evidence="10" key="1">
    <citation type="submission" date="2025-08" db="UniProtKB">
        <authorList>
            <consortium name="RefSeq"/>
        </authorList>
    </citation>
    <scope>IDENTIFICATION</scope>
    <source>
        <strain evidence="10">15085-1641.00</strain>
        <tissue evidence="10">Whole body</tissue>
    </source>
</reference>
<dbReference type="InterPro" id="IPR035426">
    <property type="entry name" value="Gemin2/Brr1"/>
</dbReference>
<dbReference type="PANTHER" id="PTHR12794">
    <property type="entry name" value="GEMIN2"/>
    <property type="match status" value="1"/>
</dbReference>
<dbReference type="GO" id="GO:0005681">
    <property type="term" value="C:spliceosomal complex"/>
    <property type="evidence" value="ECO:0007669"/>
    <property type="project" value="UniProtKB-UniRule"/>
</dbReference>
<evidence type="ECO:0000313" key="9">
    <source>
        <dbReference type="Proteomes" id="UP000504633"/>
    </source>
</evidence>
<proteinExistence type="inferred from homology"/>
<dbReference type="CTD" id="40087"/>
<evidence type="ECO:0000256" key="2">
    <source>
        <dbReference type="ARBA" id="ARBA00022490"/>
    </source>
</evidence>
<evidence type="ECO:0000256" key="6">
    <source>
        <dbReference type="ARBA" id="ARBA00047179"/>
    </source>
</evidence>
<name>A0A6J1L1D7_DROHY</name>
<organism evidence="9 10">
    <name type="scientific">Drosophila hydei</name>
    <name type="common">Fruit fly</name>
    <dbReference type="NCBI Taxonomy" id="7224"/>
    <lineage>
        <taxon>Eukaryota</taxon>
        <taxon>Metazoa</taxon>
        <taxon>Ecdysozoa</taxon>
        <taxon>Arthropoda</taxon>
        <taxon>Hexapoda</taxon>
        <taxon>Insecta</taxon>
        <taxon>Pterygota</taxon>
        <taxon>Neoptera</taxon>
        <taxon>Endopterygota</taxon>
        <taxon>Diptera</taxon>
        <taxon>Brachycera</taxon>
        <taxon>Muscomorpha</taxon>
        <taxon>Ephydroidea</taxon>
        <taxon>Drosophilidae</taxon>
        <taxon>Drosophila</taxon>
    </lineage>
</organism>
<feature type="region of interest" description="Disordered" evidence="8">
    <location>
        <begin position="1"/>
        <end position="33"/>
    </location>
</feature>
<dbReference type="PIRSF" id="PIRSF038038">
    <property type="entry name" value="SMN_Gemin2"/>
    <property type="match status" value="1"/>
</dbReference>
<dbReference type="GeneID" id="111592291"/>
<dbReference type="RefSeq" id="XP_023160162.2">
    <property type="nucleotide sequence ID" value="XM_023304394.2"/>
</dbReference>
<comment type="similarity">
    <text evidence="5 7">Belongs to the gemin-2 family.</text>
</comment>
<keyword evidence="2 7" id="KW-0963">Cytoplasm</keyword>
<dbReference type="GO" id="GO:0032797">
    <property type="term" value="C:SMN complex"/>
    <property type="evidence" value="ECO:0007669"/>
    <property type="project" value="UniProtKB-UniRule"/>
</dbReference>
<evidence type="ECO:0000256" key="1">
    <source>
        <dbReference type="ARBA" id="ARBA00004496"/>
    </source>
</evidence>
<dbReference type="OrthoDB" id="428895at2759"/>
<comment type="subunit">
    <text evidence="7">Part of the core SMN complex.</text>
</comment>
<dbReference type="Proteomes" id="UP000504633">
    <property type="component" value="Unplaced"/>
</dbReference>
<evidence type="ECO:0000256" key="5">
    <source>
        <dbReference type="ARBA" id="ARBA00025758"/>
    </source>
</evidence>
<sequence length="261" mass="30285">MQKPTDEETFQMQALEIHEPDESFDPQKPPQSGEEYLTHMLYERKRCPAVVTKRSMKIKNNVTSNGCEMLSSPPLPPHKCLLPTSEWRDVQVKNFNKARERVAALRLELIAHQYDQNIEPPLTTDVEKWYEFCRTQQPLLSTLLRLSQSDLELLLELLSKWLQEPNQTSIETDEPSTSANASKPIDLLHDSWLARWLYANLVCLHLPLEPHVFSTLRCIGRSCVLLRNQLQPLEFERAVPYNLIITLIVLCFAQTDFNVYL</sequence>
<dbReference type="InterPro" id="IPR017364">
    <property type="entry name" value="GEMIN2"/>
</dbReference>
<dbReference type="GO" id="GO:0000387">
    <property type="term" value="P:spliceosomal snRNP assembly"/>
    <property type="evidence" value="ECO:0007669"/>
    <property type="project" value="UniProtKB-UniRule"/>
</dbReference>
<evidence type="ECO:0000256" key="8">
    <source>
        <dbReference type="SAM" id="MobiDB-lite"/>
    </source>
</evidence>
<keyword evidence="3 7" id="KW-0507">mRNA processing</keyword>
<gene>
    <name evidence="10" type="primary">LOC111592291</name>
</gene>
<dbReference type="AlphaFoldDB" id="A0A6J1L1D7"/>
<evidence type="ECO:0000313" key="10">
    <source>
        <dbReference type="RefSeq" id="XP_023160162.2"/>
    </source>
</evidence>
<dbReference type="KEGG" id="dhe:111592291"/>
<dbReference type="PANTHER" id="PTHR12794:SF0">
    <property type="entry name" value="GEM-ASSOCIATED PROTEIN 2"/>
    <property type="match status" value="1"/>
</dbReference>
<comment type="function">
    <text evidence="7">The SMN complex catalyzes the assembly of small nuclear ribonucleoproteins (snRNPs), the building blocks of the spliceosome, and thereby plays an important role in the splicing of cellular pre-mRNAs.</text>
</comment>